<organism evidence="6 7">
    <name type="scientific">Arctia plantaginis</name>
    <name type="common">Wood tiger moth</name>
    <name type="synonym">Phalaena plantaginis</name>
    <dbReference type="NCBI Taxonomy" id="874455"/>
    <lineage>
        <taxon>Eukaryota</taxon>
        <taxon>Metazoa</taxon>
        <taxon>Ecdysozoa</taxon>
        <taxon>Arthropoda</taxon>
        <taxon>Hexapoda</taxon>
        <taxon>Insecta</taxon>
        <taxon>Pterygota</taxon>
        <taxon>Neoptera</taxon>
        <taxon>Endopterygota</taxon>
        <taxon>Lepidoptera</taxon>
        <taxon>Glossata</taxon>
        <taxon>Ditrysia</taxon>
        <taxon>Noctuoidea</taxon>
        <taxon>Erebidae</taxon>
        <taxon>Arctiinae</taxon>
        <taxon>Arctia</taxon>
    </lineage>
</organism>
<feature type="signal peptide" evidence="5">
    <location>
        <begin position="1"/>
        <end position="15"/>
    </location>
</feature>
<dbReference type="InterPro" id="IPR000618">
    <property type="entry name" value="Insect_cuticle"/>
</dbReference>
<feature type="chain" id="PRO_5035767614" evidence="5">
    <location>
        <begin position="16"/>
        <end position="185"/>
    </location>
</feature>
<dbReference type="PROSITE" id="PS00233">
    <property type="entry name" value="CHIT_BIND_RR_1"/>
    <property type="match status" value="1"/>
</dbReference>
<dbReference type="PRINTS" id="PR00947">
    <property type="entry name" value="CUTICLE"/>
</dbReference>
<feature type="region of interest" description="Disordered" evidence="4">
    <location>
        <begin position="26"/>
        <end position="62"/>
    </location>
</feature>
<accession>A0A8S0ZDT5</accession>
<evidence type="ECO:0000256" key="4">
    <source>
        <dbReference type="SAM" id="MobiDB-lite"/>
    </source>
</evidence>
<keyword evidence="2 5" id="KW-0732">Signal</keyword>
<dbReference type="PROSITE" id="PS51155">
    <property type="entry name" value="CHIT_BIND_RR_2"/>
    <property type="match status" value="1"/>
</dbReference>
<dbReference type="GO" id="GO:0062129">
    <property type="term" value="C:chitin-based extracellular matrix"/>
    <property type="evidence" value="ECO:0007669"/>
    <property type="project" value="TreeGrafter"/>
</dbReference>
<evidence type="ECO:0000256" key="1">
    <source>
        <dbReference type="ARBA" id="ARBA00022460"/>
    </source>
</evidence>
<proteinExistence type="predicted"/>
<protein>
    <submittedName>
        <fullName evidence="6">Uncharacterized protein</fullName>
    </submittedName>
</protein>
<dbReference type="PANTHER" id="PTHR10380">
    <property type="entry name" value="CUTICLE PROTEIN"/>
    <property type="match status" value="1"/>
</dbReference>
<dbReference type="EMBL" id="CADEBD010000284">
    <property type="protein sequence ID" value="CAB3229128.1"/>
    <property type="molecule type" value="Genomic_DNA"/>
</dbReference>
<evidence type="ECO:0000256" key="2">
    <source>
        <dbReference type="ARBA" id="ARBA00022729"/>
    </source>
</evidence>
<evidence type="ECO:0000313" key="6">
    <source>
        <dbReference type="EMBL" id="CAB3229128.1"/>
    </source>
</evidence>
<dbReference type="OrthoDB" id="25778at2759"/>
<dbReference type="InterPro" id="IPR050468">
    <property type="entry name" value="Cuticle_Struct_Prot"/>
</dbReference>
<dbReference type="Pfam" id="PF00379">
    <property type="entry name" value="Chitin_bind_4"/>
    <property type="match status" value="1"/>
</dbReference>
<name>A0A8S0ZDT5_ARCPL</name>
<keyword evidence="1 3" id="KW-0193">Cuticle</keyword>
<reference evidence="6 7" key="1">
    <citation type="submission" date="2020-04" db="EMBL/GenBank/DDBJ databases">
        <authorList>
            <person name="Wallbank WR R."/>
            <person name="Pardo Diaz C."/>
            <person name="Kozak K."/>
            <person name="Martin S."/>
            <person name="Jiggins C."/>
            <person name="Moest M."/>
            <person name="Warren A I."/>
            <person name="Byers J.R.P. K."/>
            <person name="Montejo-Kovacevich G."/>
            <person name="Yen C E."/>
        </authorList>
    </citation>
    <scope>NUCLEOTIDE SEQUENCE [LARGE SCALE GENOMIC DNA]</scope>
</reference>
<dbReference type="AlphaFoldDB" id="A0A8S0ZDT5"/>
<evidence type="ECO:0000313" key="7">
    <source>
        <dbReference type="Proteomes" id="UP000494256"/>
    </source>
</evidence>
<sequence length="185" mass="19655">MNFFAILAFASVAAAARLDSSPLLPPHAETSGGSNADLQAPYNYETSHSSGPAALQGGNFRGGSSSSAQAQILRYENDINQDGYHYAYETSDGTKAEQTGRVFPGAQPEEGSLSVSGSYTYIGDDGQEYTVTYTADENGYRADGAHLPTPPPIPSEILKSLQLTDRSRGMYDSNKSSYDADAGIY</sequence>
<dbReference type="Proteomes" id="UP000494256">
    <property type="component" value="Unassembled WGS sequence"/>
</dbReference>
<gene>
    <name evidence="6" type="ORF">APLA_LOCUS3893</name>
</gene>
<evidence type="ECO:0000256" key="3">
    <source>
        <dbReference type="PROSITE-ProRule" id="PRU00497"/>
    </source>
</evidence>
<dbReference type="PANTHER" id="PTHR10380:SF173">
    <property type="entry name" value="CUTICULAR PROTEIN 47EF, ISOFORM C-RELATED"/>
    <property type="match status" value="1"/>
</dbReference>
<dbReference type="GO" id="GO:0008010">
    <property type="term" value="F:structural constituent of chitin-based larval cuticle"/>
    <property type="evidence" value="ECO:0007669"/>
    <property type="project" value="TreeGrafter"/>
</dbReference>
<evidence type="ECO:0000256" key="5">
    <source>
        <dbReference type="SAM" id="SignalP"/>
    </source>
</evidence>
<dbReference type="InterPro" id="IPR031311">
    <property type="entry name" value="CHIT_BIND_RR_consensus"/>
</dbReference>
<comment type="caution">
    <text evidence="6">The sequence shown here is derived from an EMBL/GenBank/DDBJ whole genome shotgun (WGS) entry which is preliminary data.</text>
</comment>